<evidence type="ECO:0000256" key="1">
    <source>
        <dbReference type="SAM" id="Phobius"/>
    </source>
</evidence>
<dbReference type="AlphaFoldDB" id="A0A382AZN1"/>
<evidence type="ECO:0000259" key="2">
    <source>
        <dbReference type="PROSITE" id="PS50850"/>
    </source>
</evidence>
<keyword evidence="1" id="KW-0472">Membrane</keyword>
<feature type="transmembrane region" description="Helical" evidence="1">
    <location>
        <begin position="187"/>
        <end position="205"/>
    </location>
</feature>
<feature type="domain" description="Major facilitator superfamily (MFS) profile" evidence="2">
    <location>
        <begin position="147"/>
        <end position="326"/>
    </location>
</feature>
<dbReference type="SUPFAM" id="SSF103473">
    <property type="entry name" value="MFS general substrate transporter"/>
    <property type="match status" value="1"/>
</dbReference>
<feature type="transmembrane region" description="Helical" evidence="1">
    <location>
        <begin position="273"/>
        <end position="296"/>
    </location>
</feature>
<evidence type="ECO:0000313" key="3">
    <source>
        <dbReference type="EMBL" id="SVB06502.1"/>
    </source>
</evidence>
<gene>
    <name evidence="3" type="ORF">METZ01_LOCUS159356</name>
</gene>
<keyword evidence="1" id="KW-0812">Transmembrane</keyword>
<feature type="transmembrane region" description="Helical" evidence="1">
    <location>
        <begin position="212"/>
        <end position="230"/>
    </location>
</feature>
<dbReference type="PROSITE" id="PS50850">
    <property type="entry name" value="MFS"/>
    <property type="match status" value="1"/>
</dbReference>
<feature type="transmembrane region" description="Helical" evidence="1">
    <location>
        <begin position="302"/>
        <end position="320"/>
    </location>
</feature>
<dbReference type="PANTHER" id="PTHR23534:SF1">
    <property type="entry name" value="MAJOR FACILITATOR SUPERFAMILY PROTEIN"/>
    <property type="match status" value="1"/>
</dbReference>
<proteinExistence type="predicted"/>
<dbReference type="InterPro" id="IPR036259">
    <property type="entry name" value="MFS_trans_sf"/>
</dbReference>
<feature type="transmembrane region" description="Helical" evidence="1">
    <location>
        <begin position="100"/>
        <end position="121"/>
    </location>
</feature>
<dbReference type="Gene3D" id="1.20.1250.20">
    <property type="entry name" value="MFS general substrate transporter like domains"/>
    <property type="match status" value="1"/>
</dbReference>
<name>A0A382AZN1_9ZZZZ</name>
<dbReference type="Pfam" id="PF07690">
    <property type="entry name" value="MFS_1"/>
    <property type="match status" value="1"/>
</dbReference>
<feature type="transmembrane region" description="Helical" evidence="1">
    <location>
        <begin position="236"/>
        <end position="261"/>
    </location>
</feature>
<keyword evidence="1" id="KW-1133">Transmembrane helix</keyword>
<protein>
    <recommendedName>
        <fullName evidence="2">Major facilitator superfamily (MFS) profile domain-containing protein</fullName>
    </recommendedName>
</protein>
<organism evidence="3">
    <name type="scientific">marine metagenome</name>
    <dbReference type="NCBI Taxonomy" id="408172"/>
    <lineage>
        <taxon>unclassified sequences</taxon>
        <taxon>metagenomes</taxon>
        <taxon>ecological metagenomes</taxon>
    </lineage>
</organism>
<reference evidence="3" key="1">
    <citation type="submission" date="2018-05" db="EMBL/GenBank/DDBJ databases">
        <authorList>
            <person name="Lanie J.A."/>
            <person name="Ng W.-L."/>
            <person name="Kazmierczak K.M."/>
            <person name="Andrzejewski T.M."/>
            <person name="Davidsen T.M."/>
            <person name="Wayne K.J."/>
            <person name="Tettelin H."/>
            <person name="Glass J.I."/>
            <person name="Rusch D."/>
            <person name="Podicherti R."/>
            <person name="Tsui H.-C.T."/>
            <person name="Winkler M.E."/>
        </authorList>
    </citation>
    <scope>NUCLEOTIDE SEQUENCE</scope>
</reference>
<feature type="transmembrane region" description="Helical" evidence="1">
    <location>
        <begin position="70"/>
        <end position="88"/>
    </location>
</feature>
<dbReference type="InterPro" id="IPR011701">
    <property type="entry name" value="MFS"/>
</dbReference>
<dbReference type="GO" id="GO:0022857">
    <property type="term" value="F:transmembrane transporter activity"/>
    <property type="evidence" value="ECO:0007669"/>
    <property type="project" value="InterPro"/>
</dbReference>
<feature type="transmembrane region" description="Helical" evidence="1">
    <location>
        <begin position="147"/>
        <end position="167"/>
    </location>
</feature>
<dbReference type="EMBL" id="UINC01027371">
    <property type="protein sequence ID" value="SVB06502.1"/>
    <property type="molecule type" value="Genomic_DNA"/>
</dbReference>
<dbReference type="InterPro" id="IPR020846">
    <property type="entry name" value="MFS_dom"/>
</dbReference>
<accession>A0A382AZN1</accession>
<dbReference type="PANTHER" id="PTHR23534">
    <property type="entry name" value="MFS PERMEASE"/>
    <property type="match status" value="1"/>
</dbReference>
<feature type="transmembrane region" description="Helical" evidence="1">
    <location>
        <begin position="33"/>
        <end position="50"/>
    </location>
</feature>
<sequence>MSKFGRKFGFISASIASSLSSLLAAYSVSIESFMLFCISCLLMGVGMAFVHQYRFAASESVDKENIPKAVSIILLAGILSAFIGPNIANLSKDLIFDQLYVGSYLTLACLNILPAILLAFFKNIDESKENRSFKGRSYKELISQPRFLQAIVASAFAYAIMAFLMTATPISMHINEKFSLNETGIVLQWHIVGMFLPSLITGRLIQKYGHNIIMYCGISFFLISFLIGYFDQIFLNYLISLIFLGMGWNFLFISGTSLLVITYRSEEKYKAQGFNDLAVFSTQALGALSAGFLLNITSWQTINLICLPFLAIIVLTIWRANRSEHS</sequence>